<keyword evidence="1" id="KW-0812">Transmembrane</keyword>
<dbReference type="OMA" id="IDCGYIG"/>
<proteinExistence type="predicted"/>
<dbReference type="PANTHER" id="PTHR46653:SF1">
    <property type="entry name" value="SPECIFICITY PROTEIN PHOSPHATASE, PUTATIVE-RELATED"/>
    <property type="match status" value="1"/>
</dbReference>
<organism evidence="3 4">
    <name type="scientific">Ichthyophthirius multifiliis</name>
    <name type="common">White spot disease agent</name>
    <name type="synonym">Ich</name>
    <dbReference type="NCBI Taxonomy" id="5932"/>
    <lineage>
        <taxon>Eukaryota</taxon>
        <taxon>Sar</taxon>
        <taxon>Alveolata</taxon>
        <taxon>Ciliophora</taxon>
        <taxon>Intramacronucleata</taxon>
        <taxon>Oligohymenophorea</taxon>
        <taxon>Hymenostomatida</taxon>
        <taxon>Ophryoglenina</taxon>
        <taxon>Ichthyophthirius</taxon>
    </lineage>
</organism>
<dbReference type="InterPro" id="IPR029021">
    <property type="entry name" value="Prot-tyrosine_phosphatase-like"/>
</dbReference>
<evidence type="ECO:0000313" key="4">
    <source>
        <dbReference type="Proteomes" id="UP000008983"/>
    </source>
</evidence>
<dbReference type="PANTHER" id="PTHR46653">
    <property type="entry name" value="SPECIFICITY PROTEIN PHOSPHATASE, PUTATIVE-RELATED"/>
    <property type="match status" value="1"/>
</dbReference>
<dbReference type="OrthoDB" id="10252009at2759"/>
<keyword evidence="1" id="KW-0472">Membrane</keyword>
<feature type="transmembrane region" description="Helical" evidence="1">
    <location>
        <begin position="66"/>
        <end position="84"/>
    </location>
</feature>
<dbReference type="GeneID" id="14904655"/>
<dbReference type="Pfam" id="PF00782">
    <property type="entry name" value="DSPc"/>
    <property type="match status" value="1"/>
</dbReference>
<dbReference type="InterPro" id="IPR000340">
    <property type="entry name" value="Dual-sp_phosphatase_cat-dom"/>
</dbReference>
<dbReference type="AlphaFoldDB" id="G0R1T8"/>
<evidence type="ECO:0000313" key="3">
    <source>
        <dbReference type="EMBL" id="EGR28590.1"/>
    </source>
</evidence>
<evidence type="ECO:0000259" key="2">
    <source>
        <dbReference type="PROSITE" id="PS50054"/>
    </source>
</evidence>
<dbReference type="EMBL" id="GL984229">
    <property type="protein sequence ID" value="EGR28590.1"/>
    <property type="molecule type" value="Genomic_DNA"/>
</dbReference>
<keyword evidence="4" id="KW-1185">Reference proteome</keyword>
<reference evidence="3 4" key="1">
    <citation type="submission" date="2011-07" db="EMBL/GenBank/DDBJ databases">
        <authorList>
            <person name="Coyne R."/>
            <person name="Brami D."/>
            <person name="Johnson J."/>
            <person name="Hostetler J."/>
            <person name="Hannick L."/>
            <person name="Clark T."/>
            <person name="Cassidy-Hanley D."/>
            <person name="Inman J."/>
        </authorList>
    </citation>
    <scope>NUCLEOTIDE SEQUENCE [LARGE SCALE GENOMIC DNA]</scope>
    <source>
        <strain evidence="3 4">G5</strain>
    </source>
</reference>
<dbReference type="Gene3D" id="3.90.190.10">
    <property type="entry name" value="Protein tyrosine phosphatase superfamily"/>
    <property type="match status" value="1"/>
</dbReference>
<dbReference type="STRING" id="857967.G0R1T8"/>
<sequence length="480" mass="58092">MFILFISKIIINIYFYIYFQIQQFFIIYIFQFYNCYFINYSIFYIQILFHFFIKILFLIKTLQSKYFIYIFIKLYFIQKIYILQKIKLNLFLIYKFNSIFIYNIIIFNIIKIKKKVKKQQNLKFYKKKKKLQMEEVQYIIGAIKIKDGLFIGDQESISDLEFILSNKVTHIINTSGKQIPNTWENIGIQYLTLFWKESDKQVNNYIKKIQQKKILFDSNQKTARQILEFIEKANKQGDSCLVHSVRGQSRACCALTVYFMLKYKWTLFKTLDYLNSRRPDLEIRATFFHQLQEFEAQIIQSGLGKFSGNWNQEELIEHFENEEDYKDAILLRNTYLNSKNINLTNNFNLYNAVQNQKQKKIKKFFGRTKFCFKKNKIKLQEKHHQLHKKEILNKKIKFNLILYQKVQIKFLIKIMGNKQLQMINNKNQVQKIEMNLIKARLKISDYNNYSNNNNNNNNNINNNNNNNKLKLIKLMEILLI</sequence>
<feature type="transmembrane region" description="Helical" evidence="1">
    <location>
        <begin position="90"/>
        <end position="110"/>
    </location>
</feature>
<gene>
    <name evidence="3" type="ORF">IMG5_172640</name>
</gene>
<dbReference type="SMART" id="SM00195">
    <property type="entry name" value="DSPc"/>
    <property type="match status" value="1"/>
</dbReference>
<dbReference type="PROSITE" id="PS50054">
    <property type="entry name" value="TYR_PHOSPHATASE_DUAL"/>
    <property type="match status" value="1"/>
</dbReference>
<dbReference type="Proteomes" id="UP000008983">
    <property type="component" value="Unassembled WGS sequence"/>
</dbReference>
<dbReference type="RefSeq" id="XP_004029826.1">
    <property type="nucleotide sequence ID" value="XM_004029778.1"/>
</dbReference>
<accession>G0R1T8</accession>
<keyword evidence="1" id="KW-1133">Transmembrane helix</keyword>
<dbReference type="InterPro" id="IPR020422">
    <property type="entry name" value="TYR_PHOSPHATASE_DUAL_dom"/>
</dbReference>
<dbReference type="eggNOG" id="KOG1716">
    <property type="taxonomic scope" value="Eukaryota"/>
</dbReference>
<feature type="domain" description="Tyrosine-protein phosphatase" evidence="2">
    <location>
        <begin position="141"/>
        <end position="300"/>
    </location>
</feature>
<protein>
    <recommendedName>
        <fullName evidence="2">Tyrosine-protein phosphatase domain-containing protein</fullName>
    </recommendedName>
</protein>
<evidence type="ECO:0000256" key="1">
    <source>
        <dbReference type="SAM" id="Phobius"/>
    </source>
</evidence>
<dbReference type="CDD" id="cd14498">
    <property type="entry name" value="DSP"/>
    <property type="match status" value="1"/>
</dbReference>
<dbReference type="InParanoid" id="G0R1T8"/>
<feature type="transmembrane region" description="Helical" evidence="1">
    <location>
        <begin position="12"/>
        <end position="31"/>
    </location>
</feature>
<name>G0R1T8_ICHMU</name>
<dbReference type="SUPFAM" id="SSF52799">
    <property type="entry name" value="(Phosphotyrosine protein) phosphatases II"/>
    <property type="match status" value="1"/>
</dbReference>
<feature type="transmembrane region" description="Helical" evidence="1">
    <location>
        <begin position="37"/>
        <end position="59"/>
    </location>
</feature>